<keyword evidence="9" id="KW-1185">Reference proteome</keyword>
<dbReference type="RefSeq" id="WP_170030900.1">
    <property type="nucleotide sequence ID" value="NZ_JABDTL010000001.1"/>
</dbReference>
<keyword evidence="3 5" id="KW-0547">Nucleotide-binding</keyword>
<comment type="catalytic activity">
    <reaction evidence="5 7">
        <text>AMP + ATP = 2 ADP</text>
        <dbReference type="Rhea" id="RHEA:12973"/>
        <dbReference type="ChEBI" id="CHEBI:30616"/>
        <dbReference type="ChEBI" id="CHEBI:456215"/>
        <dbReference type="ChEBI" id="CHEBI:456216"/>
        <dbReference type="EC" id="2.7.4.3"/>
    </reaction>
</comment>
<dbReference type="SUPFAM" id="SSF57774">
    <property type="entry name" value="Microbial and mitochondrial ADK, insert 'zinc finger' domain"/>
    <property type="match status" value="1"/>
</dbReference>
<comment type="subunit">
    <text evidence="5 7">Monomer.</text>
</comment>
<evidence type="ECO:0000256" key="4">
    <source>
        <dbReference type="ARBA" id="ARBA00022777"/>
    </source>
</evidence>
<keyword evidence="1 5" id="KW-0808">Transferase</keyword>
<dbReference type="HAMAP" id="MF_00235">
    <property type="entry name" value="Adenylate_kinase_Adk"/>
    <property type="match status" value="1"/>
</dbReference>
<feature type="region of interest" description="NMP" evidence="5">
    <location>
        <begin position="30"/>
        <end position="59"/>
    </location>
</feature>
<dbReference type="GO" id="GO:0004017">
    <property type="term" value="F:AMP kinase activity"/>
    <property type="evidence" value="ECO:0007669"/>
    <property type="project" value="UniProtKB-UniRule"/>
</dbReference>
<comment type="subcellular location">
    <subcellularLocation>
        <location evidence="5 7">Cytoplasm</location>
    </subcellularLocation>
</comment>
<dbReference type="PRINTS" id="PR00094">
    <property type="entry name" value="ADENYLTKNASE"/>
</dbReference>
<feature type="binding site" evidence="5">
    <location>
        <position position="166"/>
    </location>
    <ligand>
        <name>AMP</name>
        <dbReference type="ChEBI" id="CHEBI:456215"/>
    </ligand>
</feature>
<evidence type="ECO:0000313" key="8">
    <source>
        <dbReference type="EMBL" id="MBB6068639.1"/>
    </source>
</evidence>
<feature type="binding site" evidence="5">
    <location>
        <position position="36"/>
    </location>
    <ligand>
        <name>AMP</name>
        <dbReference type="ChEBI" id="CHEBI:456215"/>
    </ligand>
</feature>
<dbReference type="EMBL" id="JACHIA010000001">
    <property type="protein sequence ID" value="MBB6068639.1"/>
    <property type="molecule type" value="Genomic_DNA"/>
</dbReference>
<dbReference type="EC" id="2.7.4.3" evidence="5 7"/>
<comment type="caution">
    <text evidence="5">Lacks conserved residue(s) required for the propagation of feature annotation.</text>
</comment>
<feature type="binding site" evidence="5">
    <location>
        <begin position="136"/>
        <end position="137"/>
    </location>
    <ligand>
        <name>ATP</name>
        <dbReference type="ChEBI" id="CHEBI:30616"/>
    </ligand>
</feature>
<dbReference type="InterPro" id="IPR027417">
    <property type="entry name" value="P-loop_NTPase"/>
</dbReference>
<dbReference type="Proteomes" id="UP000582837">
    <property type="component" value="Unassembled WGS sequence"/>
</dbReference>
<dbReference type="NCBIfam" id="TIGR01351">
    <property type="entry name" value="adk"/>
    <property type="match status" value="1"/>
</dbReference>
<evidence type="ECO:0000256" key="6">
    <source>
        <dbReference type="RuleBase" id="RU003330"/>
    </source>
</evidence>
<keyword evidence="4 5" id="KW-0418">Kinase</keyword>
<comment type="domain">
    <text evidence="5">Consists of three domains, a large central CORE domain and two small peripheral domains, NMPbind and LID, which undergo movements during catalysis. The LID domain closes over the site of phosphoryl transfer upon ATP binding. Assembling and dissambling the active center during each catalytic cycle provides an effective means to prevent ATP hydrolysis.</text>
</comment>
<feature type="binding site" evidence="5">
    <location>
        <position position="155"/>
    </location>
    <ligand>
        <name>AMP</name>
        <dbReference type="ChEBI" id="CHEBI:456215"/>
    </ligand>
</feature>
<keyword evidence="5" id="KW-0963">Cytoplasm</keyword>
<keyword evidence="5 7" id="KW-0067">ATP-binding</keyword>
<feature type="binding site" evidence="5">
    <location>
        <begin position="57"/>
        <end position="59"/>
    </location>
    <ligand>
        <name>AMP</name>
        <dbReference type="ChEBI" id="CHEBI:456215"/>
    </ligand>
</feature>
<dbReference type="InterPro" id="IPR036193">
    <property type="entry name" value="ADK_active_lid_dom_sf"/>
</dbReference>
<dbReference type="Gene3D" id="3.40.50.300">
    <property type="entry name" value="P-loop containing nucleotide triphosphate hydrolases"/>
    <property type="match status" value="1"/>
</dbReference>
<protein>
    <recommendedName>
        <fullName evidence="5 7">Adenylate kinase</fullName>
        <shortName evidence="5">AK</shortName>
        <ecNumber evidence="5 7">2.7.4.3</ecNumber>
    </recommendedName>
    <alternativeName>
        <fullName evidence="5">ATP-AMP transphosphorylase</fullName>
    </alternativeName>
    <alternativeName>
        <fullName evidence="5">ATP:AMP phosphotransferase</fullName>
    </alternativeName>
    <alternativeName>
        <fullName evidence="5">Adenylate monophosphate kinase</fullName>
    </alternativeName>
</protein>
<evidence type="ECO:0000256" key="3">
    <source>
        <dbReference type="ARBA" id="ARBA00022741"/>
    </source>
</evidence>
<name>A0A841GQZ3_9BACT</name>
<evidence type="ECO:0000313" key="9">
    <source>
        <dbReference type="Proteomes" id="UP000582837"/>
    </source>
</evidence>
<dbReference type="GO" id="GO:0005524">
    <property type="term" value="F:ATP binding"/>
    <property type="evidence" value="ECO:0007669"/>
    <property type="project" value="UniProtKB-UniRule"/>
</dbReference>
<dbReference type="UniPathway" id="UPA00588">
    <property type="reaction ID" value="UER00649"/>
</dbReference>
<comment type="pathway">
    <text evidence="5">Purine metabolism; AMP biosynthesis via salvage pathway; AMP from ADP: step 1/1.</text>
</comment>
<feature type="binding site" evidence="5">
    <location>
        <begin position="10"/>
        <end position="15"/>
    </location>
    <ligand>
        <name>ATP</name>
        <dbReference type="ChEBI" id="CHEBI:30616"/>
    </ligand>
</feature>
<dbReference type="InterPro" id="IPR006259">
    <property type="entry name" value="Adenyl_kin_sub"/>
</dbReference>
<dbReference type="NCBIfam" id="NF001381">
    <property type="entry name" value="PRK00279.1-3"/>
    <property type="match status" value="1"/>
</dbReference>
<proteinExistence type="inferred from homology"/>
<dbReference type="FunFam" id="3.40.50.300:FF:000106">
    <property type="entry name" value="Adenylate kinase mitochondrial"/>
    <property type="match status" value="1"/>
</dbReference>
<dbReference type="SUPFAM" id="SSF52540">
    <property type="entry name" value="P-loop containing nucleoside triphosphate hydrolases"/>
    <property type="match status" value="1"/>
</dbReference>
<dbReference type="PANTHER" id="PTHR23359">
    <property type="entry name" value="NUCLEOTIDE KINASE"/>
    <property type="match status" value="1"/>
</dbReference>
<gene>
    <name evidence="5" type="primary">adk</name>
    <name evidence="8" type="ORF">HNQ61_000250</name>
</gene>
<evidence type="ECO:0000256" key="5">
    <source>
        <dbReference type="HAMAP-Rule" id="MF_00235"/>
    </source>
</evidence>
<dbReference type="CDD" id="cd01428">
    <property type="entry name" value="ADK"/>
    <property type="match status" value="1"/>
</dbReference>
<reference evidence="8 9" key="1">
    <citation type="submission" date="2020-08" db="EMBL/GenBank/DDBJ databases">
        <title>Genomic Encyclopedia of Type Strains, Phase IV (KMG-IV): sequencing the most valuable type-strain genomes for metagenomic binning, comparative biology and taxonomic classification.</title>
        <authorList>
            <person name="Goeker M."/>
        </authorList>
    </citation>
    <scope>NUCLEOTIDE SEQUENCE [LARGE SCALE GENOMIC DNA]</scope>
    <source>
        <strain evidence="8 9">DSM 29007</strain>
    </source>
</reference>
<keyword evidence="2 5" id="KW-0545">Nucleotide biosynthesis</keyword>
<comment type="function">
    <text evidence="5">Catalyzes the reversible transfer of the terminal phosphate group between ATP and AMP. Plays an important role in cellular energy homeostasis and in adenine nucleotide metabolism.</text>
</comment>
<dbReference type="GO" id="GO:0005737">
    <property type="term" value="C:cytoplasm"/>
    <property type="evidence" value="ECO:0007669"/>
    <property type="project" value="UniProtKB-SubCell"/>
</dbReference>
<dbReference type="Pfam" id="PF00406">
    <property type="entry name" value="ADK"/>
    <property type="match status" value="1"/>
</dbReference>
<feature type="binding site" evidence="5">
    <location>
        <position position="127"/>
    </location>
    <ligand>
        <name>ATP</name>
        <dbReference type="ChEBI" id="CHEBI:30616"/>
    </ligand>
</feature>
<feature type="binding site" evidence="5">
    <location>
        <begin position="85"/>
        <end position="88"/>
    </location>
    <ligand>
        <name>AMP</name>
        <dbReference type="ChEBI" id="CHEBI:456215"/>
    </ligand>
</feature>
<sequence length="210" mass="22212">MDLILLGAPGAGKGTQGALLTETLGAPKIATGDMLRDAVRQGTPLGLQAKAVMDAGQLVSDDIVLGLVRERLSRPDAAAGAIFDGYPRNVAQAASLDLLLAELGRGIDAVVYLDVHDDAIVERMSGRRTDPETGTVYHVVHNPAPAEIAGRCVQRADDAEATVRERLEVYRRSTAPLVEHYRQAGVPVHTLDGGRPIGEVQADLRAALGR</sequence>
<dbReference type="InterPro" id="IPR000850">
    <property type="entry name" value="Adenylat/UMP-CMP_kin"/>
</dbReference>
<evidence type="ECO:0000256" key="1">
    <source>
        <dbReference type="ARBA" id="ARBA00022679"/>
    </source>
</evidence>
<comment type="caution">
    <text evidence="8">The sequence shown here is derived from an EMBL/GenBank/DDBJ whole genome shotgun (WGS) entry which is preliminary data.</text>
</comment>
<evidence type="ECO:0000256" key="7">
    <source>
        <dbReference type="RuleBase" id="RU003331"/>
    </source>
</evidence>
<organism evidence="8 9">
    <name type="scientific">Longimicrobium terrae</name>
    <dbReference type="NCBI Taxonomy" id="1639882"/>
    <lineage>
        <taxon>Bacteria</taxon>
        <taxon>Pseudomonadati</taxon>
        <taxon>Gemmatimonadota</taxon>
        <taxon>Longimicrobiia</taxon>
        <taxon>Longimicrobiales</taxon>
        <taxon>Longimicrobiaceae</taxon>
        <taxon>Longimicrobium</taxon>
    </lineage>
</organism>
<dbReference type="GO" id="GO:0044209">
    <property type="term" value="P:AMP salvage"/>
    <property type="evidence" value="ECO:0007669"/>
    <property type="project" value="UniProtKB-UniRule"/>
</dbReference>
<dbReference type="InterPro" id="IPR033690">
    <property type="entry name" value="Adenylat_kinase_CS"/>
</dbReference>
<feature type="binding site" evidence="5">
    <location>
        <position position="92"/>
    </location>
    <ligand>
        <name>AMP</name>
        <dbReference type="ChEBI" id="CHEBI:456215"/>
    </ligand>
</feature>
<dbReference type="PROSITE" id="PS00113">
    <property type="entry name" value="ADENYLATE_KINASE"/>
    <property type="match status" value="1"/>
</dbReference>
<dbReference type="AlphaFoldDB" id="A0A841GQZ3"/>
<comment type="similarity">
    <text evidence="5 6">Belongs to the adenylate kinase family.</text>
</comment>
<feature type="binding site" evidence="5">
    <location>
        <position position="195"/>
    </location>
    <ligand>
        <name>ATP</name>
        <dbReference type="ChEBI" id="CHEBI:30616"/>
    </ligand>
</feature>
<dbReference type="NCBIfam" id="NF011100">
    <property type="entry name" value="PRK14527.1"/>
    <property type="match status" value="1"/>
</dbReference>
<accession>A0A841GQZ3</accession>
<evidence type="ECO:0000256" key="2">
    <source>
        <dbReference type="ARBA" id="ARBA00022727"/>
    </source>
</evidence>
<feature type="binding site" evidence="5">
    <location>
        <position position="31"/>
    </location>
    <ligand>
        <name>AMP</name>
        <dbReference type="ChEBI" id="CHEBI:456215"/>
    </ligand>
</feature>